<evidence type="ECO:0000313" key="2">
    <source>
        <dbReference type="EMBL" id="TFJ80403.1"/>
    </source>
</evidence>
<proteinExistence type="predicted"/>
<accession>A0A4D9CSA6</accession>
<comment type="caution">
    <text evidence="2">The sequence shown here is derived from an EMBL/GenBank/DDBJ whole genome shotgun (WGS) entry which is preliminary data.</text>
</comment>
<feature type="region of interest" description="Disordered" evidence="1">
    <location>
        <begin position="92"/>
        <end position="115"/>
    </location>
</feature>
<keyword evidence="3" id="KW-1185">Reference proteome</keyword>
<sequence>MGLVAQKFLESRSAAGVVMCDPLPPNPAACIRRCREQAQTREGGREGGGEEGKEGKLRLPWQAWQDAELPTAAVNLEPGAVEWLLLLSGPPADKREEAGRGGEGREGGGLAGRRSHPFLRKEDLEALVRVHGMEEEGVVVVGEGGKEGGSTPAAWTEVMAPVVHAWYDARF</sequence>
<name>A0A4D9CSA6_9STRA</name>
<dbReference type="AlphaFoldDB" id="A0A4D9CSA6"/>
<protein>
    <submittedName>
        <fullName evidence="2">Uncharacterized protein</fullName>
    </submittedName>
</protein>
<dbReference type="Proteomes" id="UP000355283">
    <property type="component" value="Unassembled WGS sequence"/>
</dbReference>
<reference evidence="2 3" key="1">
    <citation type="submission" date="2019-01" db="EMBL/GenBank/DDBJ databases">
        <title>Nuclear Genome Assembly of the Microalgal Biofuel strain Nannochloropsis salina CCMP1776.</title>
        <authorList>
            <person name="Hovde B."/>
        </authorList>
    </citation>
    <scope>NUCLEOTIDE SEQUENCE [LARGE SCALE GENOMIC DNA]</scope>
    <source>
        <strain evidence="2 3">CCMP1776</strain>
    </source>
</reference>
<gene>
    <name evidence="2" type="ORF">NSK_008144</name>
</gene>
<organism evidence="2 3">
    <name type="scientific">Nannochloropsis salina CCMP1776</name>
    <dbReference type="NCBI Taxonomy" id="1027361"/>
    <lineage>
        <taxon>Eukaryota</taxon>
        <taxon>Sar</taxon>
        <taxon>Stramenopiles</taxon>
        <taxon>Ochrophyta</taxon>
        <taxon>Eustigmatophyceae</taxon>
        <taxon>Eustigmatales</taxon>
        <taxon>Monodopsidaceae</taxon>
        <taxon>Microchloropsis</taxon>
        <taxon>Microchloropsis salina</taxon>
    </lineage>
</organism>
<evidence type="ECO:0000256" key="1">
    <source>
        <dbReference type="SAM" id="MobiDB-lite"/>
    </source>
</evidence>
<dbReference type="EMBL" id="SDOX01000166">
    <property type="protein sequence ID" value="TFJ80403.1"/>
    <property type="molecule type" value="Genomic_DNA"/>
</dbReference>
<feature type="compositionally biased region" description="Basic and acidic residues" evidence="1">
    <location>
        <begin position="92"/>
        <end position="106"/>
    </location>
</feature>
<evidence type="ECO:0000313" key="3">
    <source>
        <dbReference type="Proteomes" id="UP000355283"/>
    </source>
</evidence>